<keyword evidence="5 6" id="KW-0472">Membrane</keyword>
<dbReference type="PANTHER" id="PTHR35007:SF2">
    <property type="entry name" value="PILUS ASSEMBLE PROTEIN"/>
    <property type="match status" value="1"/>
</dbReference>
<keyword evidence="3 6" id="KW-0812">Transmembrane</keyword>
<evidence type="ECO:0000256" key="5">
    <source>
        <dbReference type="ARBA" id="ARBA00023136"/>
    </source>
</evidence>
<keyword evidence="4 6" id="KW-1133">Transmembrane helix</keyword>
<feature type="transmembrane region" description="Helical" evidence="6">
    <location>
        <begin position="57"/>
        <end position="77"/>
    </location>
</feature>
<feature type="transmembrane region" description="Helical" evidence="6">
    <location>
        <begin position="83"/>
        <end position="103"/>
    </location>
</feature>
<proteinExistence type="predicted"/>
<name>A0A6J6EX59_9ZZZZ</name>
<evidence type="ECO:0000313" key="8">
    <source>
        <dbReference type="EMBL" id="CAB4581151.1"/>
    </source>
</evidence>
<keyword evidence="2" id="KW-1003">Cell membrane</keyword>
<evidence type="ECO:0000256" key="3">
    <source>
        <dbReference type="ARBA" id="ARBA00022692"/>
    </source>
</evidence>
<dbReference type="GO" id="GO:0005886">
    <property type="term" value="C:plasma membrane"/>
    <property type="evidence" value="ECO:0007669"/>
    <property type="project" value="UniProtKB-SubCell"/>
</dbReference>
<sequence>MIAFAVVVGALLGLGLWLWVVPATPAQIATSRLPSTLLAPLLERLVRLMGEAGFAHVNPWSAVGVVVLVATAVGFGVTLVLPLAVLGPLAAIATALVAYGLVLRERGARRHRLRVAWPGVIDHIRAGIRSGSGVVRAVSALPPSLPPELSTTVELFRDDLARGMSSDMALAQWGGRLADPVGDRIVEVLRMAGEVGGTDLPDVLNSLQRSVRHDIAVREDASAKQSWVRSAAVMAVSAPWVVLVVIGSRGETLQSYQSVEGSGVLVLGAVVSAVAYRMMHAIGSLPPQLRWVN</sequence>
<gene>
    <name evidence="8" type="ORF">UFOPK1684_01418</name>
</gene>
<accession>A0A6J6EX59</accession>
<evidence type="ECO:0000256" key="6">
    <source>
        <dbReference type="SAM" id="Phobius"/>
    </source>
</evidence>
<evidence type="ECO:0000256" key="4">
    <source>
        <dbReference type="ARBA" id="ARBA00022989"/>
    </source>
</evidence>
<reference evidence="8" key="1">
    <citation type="submission" date="2020-05" db="EMBL/GenBank/DDBJ databases">
        <authorList>
            <person name="Chiriac C."/>
            <person name="Salcher M."/>
            <person name="Ghai R."/>
            <person name="Kavagutti S V."/>
        </authorList>
    </citation>
    <scope>NUCLEOTIDE SEQUENCE</scope>
</reference>
<feature type="domain" description="Type II secretion system protein GspF" evidence="7">
    <location>
        <begin position="122"/>
        <end position="246"/>
    </location>
</feature>
<dbReference type="InterPro" id="IPR018076">
    <property type="entry name" value="T2SS_GspF_dom"/>
</dbReference>
<dbReference type="AlphaFoldDB" id="A0A6J6EX59"/>
<dbReference type="PANTHER" id="PTHR35007">
    <property type="entry name" value="INTEGRAL MEMBRANE PROTEIN-RELATED"/>
    <property type="match status" value="1"/>
</dbReference>
<dbReference type="Pfam" id="PF00482">
    <property type="entry name" value="T2SSF"/>
    <property type="match status" value="1"/>
</dbReference>
<organism evidence="8">
    <name type="scientific">freshwater metagenome</name>
    <dbReference type="NCBI Taxonomy" id="449393"/>
    <lineage>
        <taxon>unclassified sequences</taxon>
        <taxon>metagenomes</taxon>
        <taxon>ecological metagenomes</taxon>
    </lineage>
</organism>
<comment type="subcellular location">
    <subcellularLocation>
        <location evidence="1">Cell membrane</location>
        <topology evidence="1">Multi-pass membrane protein</topology>
    </subcellularLocation>
</comment>
<dbReference type="EMBL" id="CAEZTM010000098">
    <property type="protein sequence ID" value="CAB4581151.1"/>
    <property type="molecule type" value="Genomic_DNA"/>
</dbReference>
<feature type="transmembrane region" description="Helical" evidence="6">
    <location>
        <begin position="227"/>
        <end position="246"/>
    </location>
</feature>
<evidence type="ECO:0000256" key="1">
    <source>
        <dbReference type="ARBA" id="ARBA00004651"/>
    </source>
</evidence>
<protein>
    <submittedName>
        <fullName evidence="8">Unannotated protein</fullName>
    </submittedName>
</protein>
<feature type="transmembrane region" description="Helical" evidence="6">
    <location>
        <begin position="258"/>
        <end position="276"/>
    </location>
</feature>
<evidence type="ECO:0000259" key="7">
    <source>
        <dbReference type="Pfam" id="PF00482"/>
    </source>
</evidence>
<evidence type="ECO:0000256" key="2">
    <source>
        <dbReference type="ARBA" id="ARBA00022475"/>
    </source>
</evidence>